<reference evidence="1 2" key="1">
    <citation type="submission" date="2022-05" db="EMBL/GenBank/DDBJ databases">
        <title>A multi-omics perspective on studying reproductive biology in Daphnia sinensis.</title>
        <authorList>
            <person name="Jia J."/>
        </authorList>
    </citation>
    <scope>NUCLEOTIDE SEQUENCE [LARGE SCALE GENOMIC DNA]</scope>
    <source>
        <strain evidence="1 2">WSL</strain>
    </source>
</reference>
<gene>
    <name evidence="1" type="ORF">GHT06_018212</name>
</gene>
<sequence>MSSCPSFLSEPGGYSSSSLLQSYRVRNGSVDFVILFEIPKKSPKLSSAA</sequence>
<protein>
    <submittedName>
        <fullName evidence="1">Uncharacterized protein</fullName>
    </submittedName>
</protein>
<accession>A0AAD5KNH2</accession>
<dbReference type="Proteomes" id="UP000820818">
    <property type="component" value="Linkage Group LG7"/>
</dbReference>
<comment type="caution">
    <text evidence="1">The sequence shown here is derived from an EMBL/GenBank/DDBJ whole genome shotgun (WGS) entry which is preliminary data.</text>
</comment>
<keyword evidence="2" id="KW-1185">Reference proteome</keyword>
<evidence type="ECO:0000313" key="2">
    <source>
        <dbReference type="Proteomes" id="UP000820818"/>
    </source>
</evidence>
<proteinExistence type="predicted"/>
<name>A0AAD5KNH2_9CRUS</name>
<organism evidence="1 2">
    <name type="scientific">Daphnia sinensis</name>
    <dbReference type="NCBI Taxonomy" id="1820382"/>
    <lineage>
        <taxon>Eukaryota</taxon>
        <taxon>Metazoa</taxon>
        <taxon>Ecdysozoa</taxon>
        <taxon>Arthropoda</taxon>
        <taxon>Crustacea</taxon>
        <taxon>Branchiopoda</taxon>
        <taxon>Diplostraca</taxon>
        <taxon>Cladocera</taxon>
        <taxon>Anomopoda</taxon>
        <taxon>Daphniidae</taxon>
        <taxon>Daphnia</taxon>
        <taxon>Daphnia similis group</taxon>
    </lineage>
</organism>
<evidence type="ECO:0000313" key="1">
    <source>
        <dbReference type="EMBL" id="KAI9555697.1"/>
    </source>
</evidence>
<dbReference type="EMBL" id="WJBH02000007">
    <property type="protein sequence ID" value="KAI9555697.1"/>
    <property type="molecule type" value="Genomic_DNA"/>
</dbReference>
<dbReference type="AlphaFoldDB" id="A0AAD5KNH2"/>